<feature type="transmembrane region" description="Helical" evidence="1">
    <location>
        <begin position="131"/>
        <end position="150"/>
    </location>
</feature>
<gene>
    <name evidence="2" type="ORF">A0O21_02930</name>
</gene>
<keyword evidence="1" id="KW-0472">Membrane</keyword>
<feature type="transmembrane region" description="Helical" evidence="1">
    <location>
        <begin position="273"/>
        <end position="296"/>
    </location>
</feature>
<dbReference type="OrthoDB" id="37830at2"/>
<reference evidence="3" key="2">
    <citation type="submission" date="2016-03" db="EMBL/GenBank/DDBJ databases">
        <title>Streptococcus antelopensis sp. nov., isolated from the feces of the Tibetan antelope (Pantholops hodgsonii) in Hoh Xil National Nature Reserve, Qinghai, China.</title>
        <authorList>
            <person name="Bai X."/>
        </authorList>
    </citation>
    <scope>NUCLEOTIDE SEQUENCE [LARGE SCALE GENOMIC DNA]</scope>
    <source>
        <strain evidence="3">TA 26</strain>
    </source>
</reference>
<proteinExistence type="predicted"/>
<keyword evidence="1" id="KW-0812">Transmembrane</keyword>
<feature type="transmembrane region" description="Helical" evidence="1">
    <location>
        <begin position="338"/>
        <end position="359"/>
    </location>
</feature>
<feature type="transmembrane region" description="Helical" evidence="1">
    <location>
        <begin position="162"/>
        <end position="183"/>
    </location>
</feature>
<evidence type="ECO:0000313" key="2">
    <source>
        <dbReference type="EMBL" id="AND79048.1"/>
    </source>
</evidence>
<organism evidence="2 3">
    <name type="scientific">Streptococcus pantholopis</name>
    <dbReference type="NCBI Taxonomy" id="1811193"/>
    <lineage>
        <taxon>Bacteria</taxon>
        <taxon>Bacillati</taxon>
        <taxon>Bacillota</taxon>
        <taxon>Bacilli</taxon>
        <taxon>Lactobacillales</taxon>
        <taxon>Streptococcaceae</taxon>
        <taxon>Streptococcus</taxon>
    </lineage>
</organism>
<dbReference type="EMBL" id="CP014699">
    <property type="protein sequence ID" value="AND79048.1"/>
    <property type="molecule type" value="Genomic_DNA"/>
</dbReference>
<keyword evidence="1" id="KW-1133">Transmembrane helix</keyword>
<feature type="transmembrane region" description="Helical" evidence="1">
    <location>
        <begin position="229"/>
        <end position="253"/>
    </location>
</feature>
<name>A0A172Q6G2_9STRE</name>
<feature type="transmembrane region" description="Helical" evidence="1">
    <location>
        <begin position="104"/>
        <end position="125"/>
    </location>
</feature>
<dbReference type="RefSeq" id="WP_067060972.1">
    <property type="nucleotide sequence ID" value="NZ_CP014699.1"/>
</dbReference>
<dbReference type="InterPro" id="IPR031617">
    <property type="entry name" value="PelG"/>
</dbReference>
<reference evidence="2 3" key="1">
    <citation type="journal article" date="2016" name="Int. J. Syst. Evol. Microbiol.">
        <title>Streptococcuspantholopis sp. nov., isolated from faeces of the Tibetan antelope (Pantholops hodgsonii).</title>
        <authorList>
            <person name="Bai X."/>
            <person name="Xiong Y."/>
            <person name="Lu S."/>
            <person name="Jin D."/>
            <person name="Lai X."/>
            <person name="Yang J."/>
            <person name="Niu L."/>
            <person name="Hu S."/>
            <person name="Meng X."/>
            <person name="Pu J."/>
            <person name="Ye C."/>
            <person name="Xu J."/>
        </authorList>
    </citation>
    <scope>NUCLEOTIDE SEQUENCE [LARGE SCALE GENOMIC DNA]</scope>
    <source>
        <strain evidence="2 3">TA 26</strain>
    </source>
</reference>
<dbReference type="Proteomes" id="UP000077317">
    <property type="component" value="Chromosome"/>
</dbReference>
<protein>
    <recommendedName>
        <fullName evidence="4">Transmembrane protein</fullName>
    </recommendedName>
</protein>
<feature type="transmembrane region" description="Helical" evidence="1">
    <location>
        <begin position="23"/>
        <end position="50"/>
    </location>
</feature>
<feature type="transmembrane region" description="Helical" evidence="1">
    <location>
        <begin position="399"/>
        <end position="417"/>
    </location>
</feature>
<evidence type="ECO:0008006" key="4">
    <source>
        <dbReference type="Google" id="ProtNLM"/>
    </source>
</evidence>
<evidence type="ECO:0000256" key="1">
    <source>
        <dbReference type="SAM" id="Phobius"/>
    </source>
</evidence>
<accession>A0A172Q6G2</accession>
<sequence>MAGIGFELRKIHNREGLLSKQKAYSYAGIIYGGPVILGIALNAAVVFLSFTGKMDNSQRDGLMVLLSYAILASLAVSNLFSFIVTRYISDMLYEHKTERILPSFYASSACALFLGEILYGTFLIVSGISPLQMILSLLLFGELTLIWNAMNYLTVIKDYRSIITGFLAAVVTTLLLGFFSLSLAFSDGLLCSVVLAYGLMLLWLVWLLNRYFPANHRPSFEFLKWFDSFFDLCKVGIYLFIGLFAHIVVIWFSPLGREMAGIFRSAPAYDIPAMFAFLTTLVSTVNFVISVEVFFYPKFKTYYRLYNEGGNLLEIEESEVEMLEVLNNELKYLGWKQLLATILVMFAGTTLLDYLPLGFNGQMRGYFQTLCLAYGLYAVGNAYLMALLYFADYKGAKKCAGLFAVASLFLTIASQFFDKYFYGFGFLAASALLFIFASARLNTFTEDLPYHVLGRQPLNHAEKSGFFTHLANWLGNEEKNFD</sequence>
<feature type="transmembrane region" description="Helical" evidence="1">
    <location>
        <begin position="423"/>
        <end position="441"/>
    </location>
</feature>
<dbReference type="AlphaFoldDB" id="A0A172Q6G2"/>
<feature type="transmembrane region" description="Helical" evidence="1">
    <location>
        <begin position="365"/>
        <end position="390"/>
    </location>
</feature>
<evidence type="ECO:0000313" key="3">
    <source>
        <dbReference type="Proteomes" id="UP000077317"/>
    </source>
</evidence>
<feature type="transmembrane region" description="Helical" evidence="1">
    <location>
        <begin position="62"/>
        <end position="84"/>
    </location>
</feature>
<dbReference type="STRING" id="1811193.A0O21_02930"/>
<feature type="transmembrane region" description="Helical" evidence="1">
    <location>
        <begin position="189"/>
        <end position="208"/>
    </location>
</feature>
<dbReference type="Pfam" id="PF16933">
    <property type="entry name" value="PelG"/>
    <property type="match status" value="1"/>
</dbReference>
<keyword evidence="3" id="KW-1185">Reference proteome</keyword>
<dbReference type="KEGG" id="spat:A0O21_02930"/>